<comment type="caution">
    <text evidence="2">The sequence shown here is derived from an EMBL/GenBank/DDBJ whole genome shotgun (WGS) entry which is preliminary data.</text>
</comment>
<keyword evidence="3" id="KW-1185">Reference proteome</keyword>
<protein>
    <submittedName>
        <fullName evidence="2">Outer membrane protein with beta-barrel domain</fullName>
    </submittedName>
</protein>
<dbReference type="RefSeq" id="WP_131839749.1">
    <property type="nucleotide sequence ID" value="NZ_SLWB01000011.1"/>
</dbReference>
<keyword evidence="1" id="KW-0732">Signal</keyword>
<evidence type="ECO:0000313" key="2">
    <source>
        <dbReference type="EMBL" id="TCN65367.1"/>
    </source>
</evidence>
<sequence>MKQVLLTAMLAAMAFASFAQESDKKEESTYYLDISVGYNISLPPFSNAKTDAVFLKPRSGGSMSFGFVRKITDEWGLQVEVLTTTFKVKDSDLADAYGSGVTLSKIDIDPYRSTFFGVGGVTFLPIMRHLTFDVKGSVGINLVEFAKQNFNKLSQTGNVQTMTVSAKRSLAPGALLGARLRYPIGESVDIGIKVEYGISFAKFTDVQRRDTSSLIPEEQISESLPNEKKTVSYLNTGLTLGLRF</sequence>
<evidence type="ECO:0000256" key="1">
    <source>
        <dbReference type="SAM" id="SignalP"/>
    </source>
</evidence>
<dbReference type="Proteomes" id="UP000294830">
    <property type="component" value="Unassembled WGS sequence"/>
</dbReference>
<name>A0A4R2EBW6_9BACT</name>
<feature type="chain" id="PRO_5020444022" evidence="1">
    <location>
        <begin position="20"/>
        <end position="244"/>
    </location>
</feature>
<reference evidence="2 3" key="1">
    <citation type="submission" date="2019-03" db="EMBL/GenBank/DDBJ databases">
        <title>Genomic Encyclopedia of Archaeal and Bacterial Type Strains, Phase II (KMG-II): from individual species to whole genera.</title>
        <authorList>
            <person name="Goeker M."/>
        </authorList>
    </citation>
    <scope>NUCLEOTIDE SEQUENCE [LARGE SCALE GENOMIC DNA]</scope>
    <source>
        <strain evidence="2 3">RL-C</strain>
    </source>
</reference>
<dbReference type="AlphaFoldDB" id="A0A4R2EBW6"/>
<dbReference type="OrthoDB" id="9836776at2"/>
<evidence type="ECO:0000313" key="3">
    <source>
        <dbReference type="Proteomes" id="UP000294830"/>
    </source>
</evidence>
<proteinExistence type="predicted"/>
<organism evidence="2 3">
    <name type="scientific">Acetobacteroides hydrogenigenes</name>
    <dbReference type="NCBI Taxonomy" id="979970"/>
    <lineage>
        <taxon>Bacteria</taxon>
        <taxon>Pseudomonadati</taxon>
        <taxon>Bacteroidota</taxon>
        <taxon>Bacteroidia</taxon>
        <taxon>Bacteroidales</taxon>
        <taxon>Rikenellaceae</taxon>
        <taxon>Acetobacteroides</taxon>
    </lineage>
</organism>
<feature type="signal peptide" evidence="1">
    <location>
        <begin position="1"/>
        <end position="19"/>
    </location>
</feature>
<dbReference type="EMBL" id="SLWB01000011">
    <property type="protein sequence ID" value="TCN65367.1"/>
    <property type="molecule type" value="Genomic_DNA"/>
</dbReference>
<accession>A0A4R2EBW6</accession>
<gene>
    <name evidence="2" type="ORF">CLV25_11146</name>
</gene>